<reference evidence="2" key="1">
    <citation type="submission" date="2023-07" db="EMBL/GenBank/DDBJ databases">
        <title>draft genome sequence of fig (Ficus carica).</title>
        <authorList>
            <person name="Takahashi T."/>
            <person name="Nishimura K."/>
        </authorList>
    </citation>
    <scope>NUCLEOTIDE SEQUENCE</scope>
</reference>
<gene>
    <name evidence="2" type="ORF">TIFTF001_005714</name>
</gene>
<dbReference type="Proteomes" id="UP001187192">
    <property type="component" value="Unassembled WGS sequence"/>
</dbReference>
<organism evidence="2 3">
    <name type="scientific">Ficus carica</name>
    <name type="common">Common fig</name>
    <dbReference type="NCBI Taxonomy" id="3494"/>
    <lineage>
        <taxon>Eukaryota</taxon>
        <taxon>Viridiplantae</taxon>
        <taxon>Streptophyta</taxon>
        <taxon>Embryophyta</taxon>
        <taxon>Tracheophyta</taxon>
        <taxon>Spermatophyta</taxon>
        <taxon>Magnoliopsida</taxon>
        <taxon>eudicotyledons</taxon>
        <taxon>Gunneridae</taxon>
        <taxon>Pentapetalae</taxon>
        <taxon>rosids</taxon>
        <taxon>fabids</taxon>
        <taxon>Rosales</taxon>
        <taxon>Moraceae</taxon>
        <taxon>Ficeae</taxon>
        <taxon>Ficus</taxon>
    </lineage>
</organism>
<feature type="region of interest" description="Disordered" evidence="1">
    <location>
        <begin position="1"/>
        <end position="62"/>
    </location>
</feature>
<proteinExistence type="predicted"/>
<dbReference type="EMBL" id="BTGU01000005">
    <property type="protein sequence ID" value="GMN36062.1"/>
    <property type="molecule type" value="Genomic_DNA"/>
</dbReference>
<name>A0AA87ZLC5_FICCA</name>
<evidence type="ECO:0000313" key="3">
    <source>
        <dbReference type="Proteomes" id="UP001187192"/>
    </source>
</evidence>
<keyword evidence="3" id="KW-1185">Reference proteome</keyword>
<feature type="compositionally biased region" description="Basic and acidic residues" evidence="1">
    <location>
        <begin position="1"/>
        <end position="14"/>
    </location>
</feature>
<accession>A0AA87ZLC5</accession>
<evidence type="ECO:0000256" key="1">
    <source>
        <dbReference type="SAM" id="MobiDB-lite"/>
    </source>
</evidence>
<evidence type="ECO:0000313" key="2">
    <source>
        <dbReference type="EMBL" id="GMN36062.1"/>
    </source>
</evidence>
<comment type="caution">
    <text evidence="2">The sequence shown here is derived from an EMBL/GenBank/DDBJ whole genome shotgun (WGS) entry which is preliminary data.</text>
</comment>
<feature type="compositionally biased region" description="Basic and acidic residues" evidence="1">
    <location>
        <begin position="27"/>
        <end position="58"/>
    </location>
</feature>
<protein>
    <submittedName>
        <fullName evidence="2">Uncharacterized protein</fullName>
    </submittedName>
</protein>
<sequence>MTKDRPYTEYEITERATSASFGGVKNKHGDSESKSHGRNGDPHDDRQNPHEEPARERQAPIIDSPALCWEAGADPADESSCQRPPGGLVPAWKAIVGMSEATPMSASLFFVDHVVQQKEHAGNSTTRVIYGSQSSSSPRCSEMSKSFSFLRLCAKISSAVNPFVFVPYTSILVLLRQMWQTPRFHFLKESLRKKKTQMRAVIAWQVGGSHVYSNFQTWSLRRQSEVEKKWSCLALLFVICIRTFSFDSYDEFINM</sequence>
<dbReference type="AlphaFoldDB" id="A0AA87ZLC5"/>